<dbReference type="Gene3D" id="2.170.130.10">
    <property type="entry name" value="TonB-dependent receptor, plug domain"/>
    <property type="match status" value="1"/>
</dbReference>
<evidence type="ECO:0000256" key="9">
    <source>
        <dbReference type="PROSITE-ProRule" id="PRU01360"/>
    </source>
</evidence>
<evidence type="ECO:0000313" key="16">
    <source>
        <dbReference type="Proteomes" id="UP000316545"/>
    </source>
</evidence>
<dbReference type="InterPro" id="IPR000531">
    <property type="entry name" value="Beta-barrel_TonB"/>
</dbReference>
<keyword evidence="4 9" id="KW-0812">Transmembrane</keyword>
<keyword evidence="15" id="KW-0675">Receptor</keyword>
<comment type="subcellular location">
    <subcellularLocation>
        <location evidence="1 9">Cell outer membrane</location>
        <topology evidence="1 9">Multi-pass membrane protein</topology>
    </subcellularLocation>
</comment>
<protein>
    <submittedName>
        <fullName evidence="15">TonB-dependent receptor-like protein</fullName>
    </submittedName>
</protein>
<evidence type="ECO:0000256" key="3">
    <source>
        <dbReference type="ARBA" id="ARBA00022452"/>
    </source>
</evidence>
<dbReference type="Pfam" id="PF00593">
    <property type="entry name" value="TonB_dep_Rec_b-barrel"/>
    <property type="match status" value="1"/>
</dbReference>
<dbReference type="PANTHER" id="PTHR47234">
    <property type="match status" value="1"/>
</dbReference>
<reference evidence="15 16" key="1">
    <citation type="submission" date="2019-06" db="EMBL/GenBank/DDBJ databases">
        <title>Genomic Encyclopedia of Type Strains, Phase IV (KMG-V): Genome sequencing to study the core and pangenomes of soil and plant-associated prokaryotes.</title>
        <authorList>
            <person name="Whitman W."/>
        </authorList>
    </citation>
    <scope>NUCLEOTIDE SEQUENCE [LARGE SCALE GENOMIC DNA]</scope>
    <source>
        <strain evidence="15 16">BR 11865</strain>
    </source>
</reference>
<evidence type="ECO:0000256" key="12">
    <source>
        <dbReference type="SAM" id="SignalP"/>
    </source>
</evidence>
<dbReference type="PROSITE" id="PS51318">
    <property type="entry name" value="TAT"/>
    <property type="match status" value="1"/>
</dbReference>
<dbReference type="InterPro" id="IPR006311">
    <property type="entry name" value="TAT_signal"/>
</dbReference>
<comment type="similarity">
    <text evidence="9 11">Belongs to the TonB-dependent receptor family.</text>
</comment>
<keyword evidence="6 11" id="KW-0798">TonB box</keyword>
<evidence type="ECO:0000313" key="15">
    <source>
        <dbReference type="EMBL" id="TWB29155.1"/>
    </source>
</evidence>
<dbReference type="Gene3D" id="2.40.170.20">
    <property type="entry name" value="TonB-dependent receptor, beta-barrel domain"/>
    <property type="match status" value="1"/>
</dbReference>
<dbReference type="EMBL" id="VITO01000004">
    <property type="protein sequence ID" value="TWB29155.1"/>
    <property type="molecule type" value="Genomic_DNA"/>
</dbReference>
<dbReference type="PROSITE" id="PS52016">
    <property type="entry name" value="TONB_DEPENDENT_REC_3"/>
    <property type="match status" value="1"/>
</dbReference>
<keyword evidence="3 9" id="KW-1134">Transmembrane beta strand</keyword>
<organism evidence="15 16">
    <name type="scientific">Nitrospirillum amazonense</name>
    <dbReference type="NCBI Taxonomy" id="28077"/>
    <lineage>
        <taxon>Bacteria</taxon>
        <taxon>Pseudomonadati</taxon>
        <taxon>Pseudomonadota</taxon>
        <taxon>Alphaproteobacteria</taxon>
        <taxon>Rhodospirillales</taxon>
        <taxon>Azospirillaceae</taxon>
        <taxon>Nitrospirillum</taxon>
    </lineage>
</organism>
<feature type="chain" id="PRO_5021958782" evidence="12">
    <location>
        <begin position="24"/>
        <end position="1000"/>
    </location>
</feature>
<evidence type="ECO:0000256" key="2">
    <source>
        <dbReference type="ARBA" id="ARBA00022448"/>
    </source>
</evidence>
<dbReference type="Pfam" id="PF07715">
    <property type="entry name" value="Plug"/>
    <property type="match status" value="1"/>
</dbReference>
<feature type="domain" description="TonB-dependent receptor plug" evidence="14">
    <location>
        <begin position="58"/>
        <end position="167"/>
    </location>
</feature>
<feature type="short sequence motif" description="TonB C-terminal box" evidence="10">
    <location>
        <begin position="983"/>
        <end position="1000"/>
    </location>
</feature>
<comment type="caution">
    <text evidence="15">The sequence shown here is derived from an EMBL/GenBank/DDBJ whole genome shotgun (WGS) entry which is preliminary data.</text>
</comment>
<evidence type="ECO:0000256" key="1">
    <source>
        <dbReference type="ARBA" id="ARBA00004571"/>
    </source>
</evidence>
<dbReference type="InterPro" id="IPR010917">
    <property type="entry name" value="TonB_rcpt_CS"/>
</dbReference>
<dbReference type="PANTHER" id="PTHR47234:SF2">
    <property type="entry name" value="TONB-DEPENDENT RECEPTOR"/>
    <property type="match status" value="1"/>
</dbReference>
<dbReference type="AlphaFoldDB" id="A0A560G5I7"/>
<dbReference type="RefSeq" id="WP_145616375.1">
    <property type="nucleotide sequence ID" value="NZ_VITO01000004.1"/>
</dbReference>
<dbReference type="InterPro" id="IPR037066">
    <property type="entry name" value="Plug_dom_sf"/>
</dbReference>
<dbReference type="SUPFAM" id="SSF56935">
    <property type="entry name" value="Porins"/>
    <property type="match status" value="1"/>
</dbReference>
<dbReference type="Proteomes" id="UP000316545">
    <property type="component" value="Unassembled WGS sequence"/>
</dbReference>
<dbReference type="InterPro" id="IPR012910">
    <property type="entry name" value="Plug_dom"/>
</dbReference>
<dbReference type="InterPro" id="IPR036942">
    <property type="entry name" value="Beta-barrel_TonB_sf"/>
</dbReference>
<feature type="signal peptide" evidence="12">
    <location>
        <begin position="1"/>
        <end position="23"/>
    </location>
</feature>
<evidence type="ECO:0000256" key="6">
    <source>
        <dbReference type="ARBA" id="ARBA00023077"/>
    </source>
</evidence>
<evidence type="ECO:0000256" key="11">
    <source>
        <dbReference type="RuleBase" id="RU003357"/>
    </source>
</evidence>
<evidence type="ECO:0000256" key="10">
    <source>
        <dbReference type="PROSITE-ProRule" id="PRU10144"/>
    </source>
</evidence>
<dbReference type="GO" id="GO:0009279">
    <property type="term" value="C:cell outer membrane"/>
    <property type="evidence" value="ECO:0007669"/>
    <property type="project" value="UniProtKB-SubCell"/>
</dbReference>
<name>A0A560G5I7_9PROT</name>
<dbReference type="PROSITE" id="PS01156">
    <property type="entry name" value="TONB_DEPENDENT_REC_2"/>
    <property type="match status" value="1"/>
</dbReference>
<evidence type="ECO:0000256" key="5">
    <source>
        <dbReference type="ARBA" id="ARBA00022729"/>
    </source>
</evidence>
<accession>A0A560G5I7</accession>
<evidence type="ECO:0000259" key="13">
    <source>
        <dbReference type="Pfam" id="PF00593"/>
    </source>
</evidence>
<feature type="domain" description="TonB-dependent receptor-like beta-barrel" evidence="13">
    <location>
        <begin position="412"/>
        <end position="954"/>
    </location>
</feature>
<keyword evidence="2 9" id="KW-0813">Transport</keyword>
<evidence type="ECO:0000256" key="8">
    <source>
        <dbReference type="ARBA" id="ARBA00023237"/>
    </source>
</evidence>
<evidence type="ECO:0000256" key="7">
    <source>
        <dbReference type="ARBA" id="ARBA00023136"/>
    </source>
</evidence>
<keyword evidence="7 9" id="KW-0472">Membrane</keyword>
<keyword evidence="8 9" id="KW-0998">Cell outer membrane</keyword>
<keyword evidence="16" id="KW-1185">Reference proteome</keyword>
<keyword evidence="5 12" id="KW-0732">Signal</keyword>
<evidence type="ECO:0000259" key="14">
    <source>
        <dbReference type="Pfam" id="PF07715"/>
    </source>
</evidence>
<proteinExistence type="inferred from homology"/>
<dbReference type="InterPro" id="IPR039426">
    <property type="entry name" value="TonB-dep_rcpt-like"/>
</dbReference>
<evidence type="ECO:0000256" key="4">
    <source>
        <dbReference type="ARBA" id="ARBA00022692"/>
    </source>
</evidence>
<gene>
    <name evidence="15" type="ORF">FBZ88_104321</name>
</gene>
<sequence>MGMPKFGRRALLLSSTMLVGALAAATDAAAQQSANASTDMQEIVVTGSRIKQAANLTSDSPLTTVDSIEMKLQGTTNVETMLNNLPGITAAQTNAQSNGATGTATINLRNLGEARTLVLIDGRRMPLGDPTYPYADVNFIPGALVESVDVVTGGASAVYGSDAVAGVVNFKMKRDFEGVKIDYQFSAAQHSNENGDAQGVLKKSAYPVSIPGDRFDGFVRDSSFVMGVNSPNNKGNVTAYATYRWTEPVTQATRDWSACTMATTSSDESALATQDNQRYCSGSSNSAYARLRTNGSGTGYSLNPDGSASFVKYNSALAFNYGPYNYIQRQDERYTGGAFAHYEISPAFDVYTDFMFMSDHTKAQIAPSGFFSGTTYSINCDNPLMSASEATTLCGANAGSASTTWKGYVAYRFTDNNAPRYDDLRHTDYRYVIGTRGDLGGGWSYDVYAQHSAVIYNETYQNDVSIAKLQNALLAKNVNGVATCESVISGTDTACVPINIFQLGKISSAAYNYVYTTSFKEGSTTQDIVSGTVSGDFGAWGLKSPFAKDAVAVALGSEWRRDAIDLKYSENVLSGDLSGSGAGTTQPAVGATEVKDIFGELRLPLVSDQPFIKDLSIDAGYRWSDYNLAGKANTYKASLNYAPISDVAFRGGYNHAVRAPNIIELFQTSTSGIGGALDPCSGSSPSASLAQCGRTGVTAAQYGNISECTSVDGCNTLSGGNKALKPETADTYTAGFVFTPTFMPNFAATVDYYNIKIQDLIGTVPTSQIMSQCLNTGNSYYCDLIHRGAAGSLNSSDGYFITTDINAGYRQQAGIDISGTYRQDLEDLGIKDLGGVTLKFIGSWTQFNRYQPLLHEAKYDCAGLYGSTCGQPTPHWRHQVRVTWNTPWNADLSVNWRYIGGTSLDNNSTDPSLNAGSGIYNNIDGKIAAYNYFDLAGTINLMDHYTLRFGVNNLFDKDPPIQSANDDYVSVLGTYGNGNTYPGIYDTLGRTFFLGITADF</sequence>